<feature type="compositionally biased region" description="Low complexity" evidence="1">
    <location>
        <begin position="1"/>
        <end position="16"/>
    </location>
</feature>
<feature type="compositionally biased region" description="Pro residues" evidence="1">
    <location>
        <begin position="17"/>
        <end position="31"/>
    </location>
</feature>
<dbReference type="AlphaFoldDB" id="L0R6C4"/>
<feature type="compositionally biased region" description="Pro residues" evidence="1">
    <location>
        <begin position="221"/>
        <end position="232"/>
    </location>
</feature>
<feature type="region of interest" description="Disordered" evidence="1">
    <location>
        <begin position="1"/>
        <end position="134"/>
    </location>
</feature>
<proteinExistence type="predicted"/>
<reference evidence="2" key="1">
    <citation type="submission" date="2012-10" db="EMBL/GenBank/DDBJ databases">
        <title>Direct identification of alternative open reading frame translation products in human.</title>
        <authorList>
            <person name="Vanderperre B."/>
            <person name="Lucier J.-F."/>
            <person name="Motard J."/>
            <person name="Tremblay G."/>
            <person name="Vanderperre S."/>
            <person name="Wisztorski M."/>
            <person name="Salzet M."/>
            <person name="Boisvert F.-M."/>
            <person name="Roucou X."/>
        </authorList>
    </citation>
    <scope>NUCLEOTIDE SEQUENCE</scope>
</reference>
<feature type="compositionally biased region" description="Low complexity" evidence="1">
    <location>
        <begin position="197"/>
        <end position="220"/>
    </location>
</feature>
<sequence length="232" mass="25294">MTTRTSCSTAPTRSTPRPCPPLPPAPAPPPFSTGSPWLQVGFRKTPARLLPGLSPQTFTARSLSTLGGPPRKNSASETSSSGSRAFLLPPATTLPCHPRWKTGRPCPRFPRRSLPACRQGTTPQTMASRRPKSTLCTAHRLPLSLSPRLQRASSQVYKQNLPLPPEPSCWFLPSKGPFPRTWTPPRTSRRRPPSSPRSPATWSRWTRVPSAPSSPRSPLSGPTPPSRRLPLA</sequence>
<dbReference type="EMBL" id="HF547964">
    <property type="protein sequence ID" value="CCO13675.1"/>
    <property type="molecule type" value="Genomic_DNA"/>
</dbReference>
<evidence type="ECO:0000256" key="1">
    <source>
        <dbReference type="SAM" id="MobiDB-lite"/>
    </source>
</evidence>
<evidence type="ECO:0000313" key="2">
    <source>
        <dbReference type="EMBL" id="CCO13675.1"/>
    </source>
</evidence>
<organism evidence="2">
    <name type="scientific">Homo sapiens</name>
    <name type="common">Human</name>
    <dbReference type="NCBI Taxonomy" id="9606"/>
    <lineage>
        <taxon>Eukaryota</taxon>
        <taxon>Metazoa</taxon>
        <taxon>Chordata</taxon>
        <taxon>Craniata</taxon>
        <taxon>Vertebrata</taxon>
        <taxon>Euteleostomi</taxon>
        <taxon>Mammalia</taxon>
        <taxon>Eutheria</taxon>
        <taxon>Euarchontoglires</taxon>
        <taxon>Primates</taxon>
        <taxon>Haplorrhini</taxon>
        <taxon>Catarrhini</taxon>
        <taxon>Hominidae</taxon>
        <taxon>Homo</taxon>
    </lineage>
</organism>
<name>L0R6C4_HUMAN</name>
<gene>
    <name evidence="2" type="primary">ANKRD11</name>
</gene>
<accession>L0R6C4</accession>
<dbReference type="IntAct" id="L0R6C4">
    <property type="interactions" value="1"/>
</dbReference>
<feature type="region of interest" description="Disordered" evidence="1">
    <location>
        <begin position="179"/>
        <end position="232"/>
    </location>
</feature>
<dbReference type="ChiTaRS" id="ANKRD11">
    <property type="organism name" value="human"/>
</dbReference>
<feature type="compositionally biased region" description="Polar residues" evidence="1">
    <location>
        <begin position="54"/>
        <end position="65"/>
    </location>
</feature>
<dbReference type="OrthoDB" id="5806726at2759"/>
<protein>
    <submittedName>
        <fullName evidence="2">Alternative protein ANKRD11</fullName>
    </submittedName>
</protein>